<name>A0A080M969_9PROT</name>
<proteinExistence type="predicted"/>
<dbReference type="EMBL" id="CP058708">
    <property type="protein sequence ID" value="QLH51869.1"/>
    <property type="molecule type" value="Genomic_DNA"/>
</dbReference>
<reference evidence="3 5" key="2">
    <citation type="journal article" date="2019" name="Microbiome">
        <title>Annotated bacterial chromosomes from frame-shift-corrected long-read metagenomic data.</title>
        <authorList>
            <person name="Arumugam K."/>
            <person name="Bagci C."/>
            <person name="Bessarab I."/>
            <person name="Beier S."/>
            <person name="Buchfink B."/>
            <person name="Gorska A."/>
            <person name="Qiu G."/>
            <person name="Huson D.H."/>
            <person name="Williams R.B.H."/>
        </authorList>
    </citation>
    <scope>NUCLEOTIDE SEQUENCE [LARGE SCALE GENOMIC DNA]</scope>
    <source>
        <strain evidence="3">SSA1</strain>
    </source>
</reference>
<accession>A0A7D5NGX5</accession>
<dbReference type="KEGG" id="acog:HWD57_20280"/>
<evidence type="ECO:0000256" key="1">
    <source>
        <dbReference type="SAM" id="MobiDB-lite"/>
    </source>
</evidence>
<gene>
    <name evidence="2" type="ORF">AW06_001030</name>
    <name evidence="3" type="ORF">HWD57_20280</name>
</gene>
<feature type="region of interest" description="Disordered" evidence="1">
    <location>
        <begin position="47"/>
        <end position="89"/>
    </location>
</feature>
<evidence type="ECO:0000313" key="2">
    <source>
        <dbReference type="EMBL" id="KFB77788.1"/>
    </source>
</evidence>
<evidence type="ECO:0000313" key="4">
    <source>
        <dbReference type="Proteomes" id="UP000021315"/>
    </source>
</evidence>
<dbReference type="RefSeq" id="WP_034945995.1">
    <property type="nucleotide sequence ID" value="NZ_JDST02000017.1"/>
</dbReference>
<organism evidence="2 4">
    <name type="scientific">Candidatus Accumulibacter cognatus</name>
    <dbReference type="NCBI Taxonomy" id="2954383"/>
    <lineage>
        <taxon>Bacteria</taxon>
        <taxon>Pseudomonadati</taxon>
        <taxon>Pseudomonadota</taxon>
        <taxon>Betaproteobacteria</taxon>
        <taxon>Candidatus Accumulibacter</taxon>
    </lineage>
</organism>
<dbReference type="Proteomes" id="UP000509684">
    <property type="component" value="Chromosome"/>
</dbReference>
<dbReference type="AlphaFoldDB" id="A0A080M969"/>
<keyword evidence="4" id="KW-1185">Reference proteome</keyword>
<sequence>MNPPRRGEIHLGELLTVLAKLQPGDAATARAIAASLGFGLSAPDIATSTKESERIYDRGQQSARRQTRRLAEKKPPGLAAPPRSPAPVDLPAQKLRATLKAIDPQSPTALPEKPAWISSGYQRLDLRRTIPLPRANLFPARTVRGVFTAALSTPRAGEQLDVDALLRHLIEGCLPRALPRLPEETLARGCQLLLNFSDSMLPLWEDLRHLSQQFVDVLGRERVSVFEFDTLPGDAHCWPPERDDPVPWQPEPGRPVVVATGFGAPGRRVPRFAGDGWHDFVGRCARQGSPLNILIPWSPACWPSDLGPHARLVHWHERTSAAMLSRRTDRAGAWPR</sequence>
<accession>A0A080M969</accession>
<dbReference type="EMBL" id="JDST02000017">
    <property type="protein sequence ID" value="KFB77788.1"/>
    <property type="molecule type" value="Genomic_DNA"/>
</dbReference>
<dbReference type="Proteomes" id="UP000021315">
    <property type="component" value="Unassembled WGS sequence"/>
</dbReference>
<reference evidence="2 4" key="1">
    <citation type="submission" date="2014-02" db="EMBL/GenBank/DDBJ databases">
        <title>Expanding our view of genomic diversity in Candidatus Accumulibacter clades.</title>
        <authorList>
            <person name="Skennerton C.T."/>
            <person name="Barr J.J."/>
            <person name="Slater F.R."/>
            <person name="Bond P.L."/>
            <person name="Tyson G.W."/>
        </authorList>
    </citation>
    <scope>NUCLEOTIDE SEQUENCE [LARGE SCALE GENOMIC DNA]</scope>
    <source>
        <strain evidence="4">SK-02</strain>
    </source>
</reference>
<dbReference type="STRING" id="1453999.AW06_001030"/>
<reference evidence="3" key="3">
    <citation type="submission" date="2020-06" db="EMBL/GenBank/DDBJ databases">
        <authorList>
            <person name="Arumugam K."/>
            <person name="Besarab I."/>
            <person name="Haryono M."/>
            <person name="Bagci C."/>
            <person name="Beier S."/>
            <person name="Buchfink B."/>
            <person name="Gorska A."/>
            <person name="Qiu G."/>
            <person name="Huson D.H."/>
            <person name="Williams R.B."/>
        </authorList>
    </citation>
    <scope>NUCLEOTIDE SEQUENCE</scope>
    <source>
        <strain evidence="3">SSA1</strain>
    </source>
</reference>
<protein>
    <submittedName>
        <fullName evidence="2">Uncharacterized protein</fullName>
    </submittedName>
</protein>
<evidence type="ECO:0000313" key="3">
    <source>
        <dbReference type="EMBL" id="QLH51869.1"/>
    </source>
</evidence>
<evidence type="ECO:0000313" key="5">
    <source>
        <dbReference type="Proteomes" id="UP000509684"/>
    </source>
</evidence>